<keyword evidence="6" id="KW-0539">Nucleus</keyword>
<dbReference type="InterPro" id="IPR039039">
    <property type="entry name" value="RAI1-like_fam"/>
</dbReference>
<keyword evidence="6" id="KW-0694">RNA-binding</keyword>
<evidence type="ECO:0000256" key="2">
    <source>
        <dbReference type="ARBA" id="ARBA00006562"/>
    </source>
</evidence>
<organism evidence="8 9">
    <name type="scientific">Austropuccinia psidii MF-1</name>
    <dbReference type="NCBI Taxonomy" id="1389203"/>
    <lineage>
        <taxon>Eukaryota</taxon>
        <taxon>Fungi</taxon>
        <taxon>Dikarya</taxon>
        <taxon>Basidiomycota</taxon>
        <taxon>Pucciniomycotina</taxon>
        <taxon>Pucciniomycetes</taxon>
        <taxon>Pucciniales</taxon>
        <taxon>Sphaerophragmiaceae</taxon>
        <taxon>Austropuccinia</taxon>
    </lineage>
</organism>
<dbReference type="InterPro" id="IPR013961">
    <property type="entry name" value="RAI1"/>
</dbReference>
<comment type="catalytic activity">
    <reaction evidence="3">
        <text>a 5'-end (N(7)-methyl 5'-triphosphoguanosine)-ribonucleoside-ribonucleotide in mRNA + H2O = a (N(7)-methyl 5'-triphosphoguanosine)-nucleoside + a 5'-end phospho-ribonucleoside in mRNA + H(+)</text>
        <dbReference type="Rhea" id="RHEA:66928"/>
        <dbReference type="Rhea" id="RHEA-COMP:15692"/>
        <dbReference type="Rhea" id="RHEA-COMP:17313"/>
        <dbReference type="ChEBI" id="CHEBI:15377"/>
        <dbReference type="ChEBI" id="CHEBI:15378"/>
        <dbReference type="ChEBI" id="CHEBI:138282"/>
        <dbReference type="ChEBI" id="CHEBI:172876"/>
        <dbReference type="ChEBI" id="CHEBI:172877"/>
    </reaction>
    <physiologicalReaction direction="left-to-right" evidence="3">
        <dbReference type="Rhea" id="RHEA:66929"/>
    </physiologicalReaction>
</comment>
<dbReference type="GO" id="GO:0110155">
    <property type="term" value="P:NAD-cap decapping"/>
    <property type="evidence" value="ECO:0007669"/>
    <property type="project" value="TreeGrafter"/>
</dbReference>
<comment type="caution">
    <text evidence="8">The sequence shown here is derived from an EMBL/GenBank/DDBJ whole genome shotgun (WGS) entry which is preliminary data.</text>
</comment>
<keyword evidence="6" id="KW-0547">Nucleotide-binding</keyword>
<dbReference type="GO" id="GO:0034353">
    <property type="term" value="F:mRNA 5'-diphosphatase activity"/>
    <property type="evidence" value="ECO:0007669"/>
    <property type="project" value="TreeGrafter"/>
</dbReference>
<evidence type="ECO:0000256" key="6">
    <source>
        <dbReference type="RuleBase" id="RU367113"/>
    </source>
</evidence>
<protein>
    <recommendedName>
        <fullName evidence="6">Decapping nuclease</fullName>
        <ecNumber evidence="6">3.6.1.-</ecNumber>
    </recommendedName>
</protein>
<evidence type="ECO:0000259" key="7">
    <source>
        <dbReference type="Pfam" id="PF08652"/>
    </source>
</evidence>
<dbReference type="GO" id="GO:0003723">
    <property type="term" value="F:RNA binding"/>
    <property type="evidence" value="ECO:0007669"/>
    <property type="project" value="UniProtKB-KW"/>
</dbReference>
<proteinExistence type="inferred from homology"/>
<keyword evidence="9" id="KW-1185">Reference proteome</keyword>
<comment type="function">
    <text evidence="6">Decapping enzyme for NAD-capped RNAs: specifically hydrolyzes the nicotinamide adenine dinucleotide (NAD) cap from a subset of RNAs by removing the entire NAD moiety from the 5'-end of an NAD-capped RNA.</text>
</comment>
<dbReference type="PANTHER" id="PTHR12395">
    <property type="entry name" value="DOM-3 RELATED"/>
    <property type="match status" value="1"/>
</dbReference>
<keyword evidence="6" id="KW-0540">Nuclease</keyword>
<dbReference type="GO" id="GO:0005829">
    <property type="term" value="C:cytosol"/>
    <property type="evidence" value="ECO:0007669"/>
    <property type="project" value="TreeGrafter"/>
</dbReference>
<dbReference type="GO" id="GO:0000166">
    <property type="term" value="F:nucleotide binding"/>
    <property type="evidence" value="ECO:0007669"/>
    <property type="project" value="UniProtKB-KW"/>
</dbReference>
<evidence type="ECO:0000256" key="4">
    <source>
        <dbReference type="ARBA" id="ARBA00044692"/>
    </source>
</evidence>
<dbReference type="Proteomes" id="UP000765509">
    <property type="component" value="Unassembled WGS sequence"/>
</dbReference>
<name>A0A9Q3I4R5_9BASI</name>
<comment type="catalytic activity">
    <reaction evidence="4">
        <text>a 5'-end triphospho-ribonucleoside in mRNA + H2O = a 5'-end phospho-ribonucleoside in mRNA + diphosphate + H(+)</text>
        <dbReference type="Rhea" id="RHEA:78683"/>
        <dbReference type="Rhea" id="RHEA-COMP:15692"/>
        <dbReference type="Rhea" id="RHEA-COMP:17164"/>
        <dbReference type="ChEBI" id="CHEBI:15377"/>
        <dbReference type="ChEBI" id="CHEBI:15378"/>
        <dbReference type="ChEBI" id="CHEBI:33019"/>
        <dbReference type="ChEBI" id="CHEBI:138282"/>
        <dbReference type="ChEBI" id="CHEBI:167618"/>
    </reaction>
    <physiologicalReaction direction="left-to-right" evidence="4">
        <dbReference type="Rhea" id="RHEA:78684"/>
    </physiologicalReaction>
</comment>
<dbReference type="EC" id="3.6.1.-" evidence="6"/>
<comment type="subcellular location">
    <subcellularLocation>
        <location evidence="6">Nucleus</location>
    </subcellularLocation>
</comment>
<feature type="domain" description="RAI1-like" evidence="7">
    <location>
        <begin position="55"/>
        <end position="383"/>
    </location>
</feature>
<dbReference type="GO" id="GO:0046872">
    <property type="term" value="F:metal ion binding"/>
    <property type="evidence" value="ECO:0007669"/>
    <property type="project" value="UniProtKB-KW"/>
</dbReference>
<accession>A0A9Q3I4R5</accession>
<reference evidence="8" key="1">
    <citation type="submission" date="2021-03" db="EMBL/GenBank/DDBJ databases">
        <title>Draft genome sequence of rust myrtle Austropuccinia psidii MF-1, a brazilian biotype.</title>
        <authorList>
            <person name="Quecine M.C."/>
            <person name="Pachon D.M.R."/>
            <person name="Bonatelli M.L."/>
            <person name="Correr F.H."/>
            <person name="Franceschini L.M."/>
            <person name="Leite T.F."/>
            <person name="Margarido G.R.A."/>
            <person name="Almeida C.A."/>
            <person name="Ferrarezi J.A."/>
            <person name="Labate C.A."/>
        </authorList>
    </citation>
    <scope>NUCLEOTIDE SEQUENCE</scope>
    <source>
        <strain evidence="8">MF-1</strain>
    </source>
</reference>
<comment type="similarity">
    <text evidence="2 6">Belongs to the DXO/Dom3Z family.</text>
</comment>
<comment type="catalytic activity">
    <reaction evidence="5">
        <text>a 5'-end NAD(+)-phospho-ribonucleoside in mRNA + H2O = a 5'-end phospho-ribonucleoside in mRNA + NAD(+) + H(+)</text>
        <dbReference type="Rhea" id="RHEA:60880"/>
        <dbReference type="Rhea" id="RHEA-COMP:15692"/>
        <dbReference type="Rhea" id="RHEA-COMP:15698"/>
        <dbReference type="ChEBI" id="CHEBI:15377"/>
        <dbReference type="ChEBI" id="CHEBI:15378"/>
        <dbReference type="ChEBI" id="CHEBI:57540"/>
        <dbReference type="ChEBI" id="CHEBI:138282"/>
        <dbReference type="ChEBI" id="CHEBI:144029"/>
    </reaction>
    <physiologicalReaction direction="left-to-right" evidence="5">
        <dbReference type="Rhea" id="RHEA:60881"/>
    </physiologicalReaction>
</comment>
<sequence length="467" mass="54086">MSPPLTISHLLSTHSDPSTQSNRVDISTSKKILPTAFILPNPSFNKLILDKISYQKPLILTSFSFDDQRQFLSGNQKFHSLKAFQTDLNPIGFDLNQSISDLILRDLSFDQGIDPILLGLYDFLETSDLDNRLQLYRRICQTQIITWRGLMAKLSSSIYESSSSETWQMNVMLVNGTIYIEDAFEFPKPPEPIIPTYYGYSYETLMTNKKFQNVNTNSEWGCIVKTNLNGIKIILSGEVDCVRPEALDAIQGKPPSTTNIDPIEFIEIKNVSKLTNDRQRWTMHRFKMLKFWLQSFLLGTPLVHVGFRDQEGIVCETTSYKTEEIPKIVKRDCAPAGRWSATLCLENGFKILSFLINHLNPNQNDQLKFYEDQLQSICLSQSNSQDEIIDSFDFNQWKLWPVYRLKFTCGNRQRTQPSQIELIQLDYENEILNQVQSHKSQNEQRIGFLPIWWIKFQIKMKTALMKK</sequence>
<keyword evidence="6" id="KW-0378">Hydrolase</keyword>
<evidence type="ECO:0000313" key="8">
    <source>
        <dbReference type="EMBL" id="MBW0525939.1"/>
    </source>
</evidence>
<dbReference type="GO" id="GO:0004518">
    <property type="term" value="F:nuclease activity"/>
    <property type="evidence" value="ECO:0007669"/>
    <property type="project" value="UniProtKB-KW"/>
</dbReference>
<dbReference type="PANTHER" id="PTHR12395:SF9">
    <property type="entry name" value="DECAPPING AND EXORIBONUCLEASE PROTEIN"/>
    <property type="match status" value="1"/>
</dbReference>
<comment type="cofactor">
    <cofactor evidence="1 6">
        <name>a divalent metal cation</name>
        <dbReference type="ChEBI" id="CHEBI:60240"/>
    </cofactor>
</comment>
<evidence type="ECO:0000313" key="9">
    <source>
        <dbReference type="Proteomes" id="UP000765509"/>
    </source>
</evidence>
<dbReference type="GO" id="GO:0005634">
    <property type="term" value="C:nucleus"/>
    <property type="evidence" value="ECO:0007669"/>
    <property type="project" value="UniProtKB-SubCell"/>
</dbReference>
<evidence type="ECO:0000256" key="5">
    <source>
        <dbReference type="ARBA" id="ARBA00048124"/>
    </source>
</evidence>
<dbReference type="OrthoDB" id="5853397at2759"/>
<dbReference type="Pfam" id="PF08652">
    <property type="entry name" value="RAI1"/>
    <property type="match status" value="1"/>
</dbReference>
<evidence type="ECO:0000256" key="3">
    <source>
        <dbReference type="ARBA" id="ARBA00044676"/>
    </source>
</evidence>
<keyword evidence="6" id="KW-0479">Metal-binding</keyword>
<dbReference type="EMBL" id="AVOT02032208">
    <property type="protein sequence ID" value="MBW0525939.1"/>
    <property type="molecule type" value="Genomic_DNA"/>
</dbReference>
<dbReference type="GO" id="GO:0000956">
    <property type="term" value="P:nuclear-transcribed mRNA catabolic process"/>
    <property type="evidence" value="ECO:0007669"/>
    <property type="project" value="TreeGrafter"/>
</dbReference>
<gene>
    <name evidence="8" type="ORF">O181_065654</name>
</gene>
<evidence type="ECO:0000256" key="1">
    <source>
        <dbReference type="ARBA" id="ARBA00001968"/>
    </source>
</evidence>
<dbReference type="AlphaFoldDB" id="A0A9Q3I4R5"/>